<dbReference type="PANTHER" id="PTHR31659:SF9">
    <property type="entry name" value="PROTEIN: UPF0503-LIKE PROTEIN, PUTATIVE (DUF740)-RELATED"/>
    <property type="match status" value="1"/>
</dbReference>
<evidence type="ECO:0000313" key="2">
    <source>
        <dbReference type="EMBL" id="VAH39393.1"/>
    </source>
</evidence>
<gene>
    <name evidence="2" type="ORF">TRITD_2Av1G293470</name>
</gene>
<dbReference type="Pfam" id="PF05340">
    <property type="entry name" value="DUF740"/>
    <property type="match status" value="1"/>
</dbReference>
<dbReference type="InterPro" id="IPR008004">
    <property type="entry name" value="OCTOPUS-like"/>
</dbReference>
<dbReference type="Proteomes" id="UP000324705">
    <property type="component" value="Chromosome 2A"/>
</dbReference>
<evidence type="ECO:0000313" key="3">
    <source>
        <dbReference type="Proteomes" id="UP000324705"/>
    </source>
</evidence>
<organism evidence="2 3">
    <name type="scientific">Triticum turgidum subsp. durum</name>
    <name type="common">Durum wheat</name>
    <name type="synonym">Triticum durum</name>
    <dbReference type="NCBI Taxonomy" id="4567"/>
    <lineage>
        <taxon>Eukaryota</taxon>
        <taxon>Viridiplantae</taxon>
        <taxon>Streptophyta</taxon>
        <taxon>Embryophyta</taxon>
        <taxon>Tracheophyta</taxon>
        <taxon>Spermatophyta</taxon>
        <taxon>Magnoliopsida</taxon>
        <taxon>Liliopsida</taxon>
        <taxon>Poales</taxon>
        <taxon>Poaceae</taxon>
        <taxon>BOP clade</taxon>
        <taxon>Pooideae</taxon>
        <taxon>Triticodae</taxon>
        <taxon>Triticeae</taxon>
        <taxon>Triticinae</taxon>
        <taxon>Triticum</taxon>
    </lineage>
</organism>
<dbReference type="AlphaFoldDB" id="A0A9R1RFF0"/>
<keyword evidence="3" id="KW-1185">Reference proteome</keyword>
<proteinExistence type="predicted"/>
<accession>A0A9R1RFF0</accession>
<name>A0A9R1RFF0_TRITD</name>
<reference evidence="2 3" key="1">
    <citation type="submission" date="2017-09" db="EMBL/GenBank/DDBJ databases">
        <authorList>
            <consortium name="International Durum Wheat Genome Sequencing Consortium (IDWGSC)"/>
            <person name="Milanesi L."/>
        </authorList>
    </citation>
    <scope>NUCLEOTIDE SEQUENCE [LARGE SCALE GENOMIC DNA]</scope>
    <source>
        <strain evidence="3">cv. Svevo</strain>
    </source>
</reference>
<evidence type="ECO:0000256" key="1">
    <source>
        <dbReference type="SAM" id="MobiDB-lite"/>
    </source>
</evidence>
<dbReference type="Gramene" id="TRITD2Av1G293470.1">
    <property type="protein sequence ID" value="TRITD2Av1G293470.1"/>
    <property type="gene ID" value="TRITD2Av1G293470"/>
</dbReference>
<feature type="region of interest" description="Disordered" evidence="1">
    <location>
        <begin position="1"/>
        <end position="22"/>
    </location>
</feature>
<dbReference type="EMBL" id="LT934113">
    <property type="protein sequence ID" value="VAH39393.1"/>
    <property type="molecule type" value="Genomic_DNA"/>
</dbReference>
<protein>
    <submittedName>
        <fullName evidence="2">Uncharacterized protein</fullName>
    </submittedName>
</protein>
<dbReference type="PANTHER" id="PTHR31659">
    <property type="entry name" value="PROTEIN: UPF0503-LIKE PROTEIN, PUTATIVE (DUF740)-RELATED"/>
    <property type="match status" value="1"/>
</dbReference>
<sequence length="104" mass="11297">MQRCNGNASACSSFSSNSAGLGSSRHCFVDGHSSVKRRQEDQCVLERNRSARYSPGHHADNGMLRLYLTPLRSASGRCGATGLPPNGGPHLRSQSFARSMLRLY</sequence>